<keyword evidence="3" id="KW-1185">Reference proteome</keyword>
<evidence type="ECO:0000256" key="1">
    <source>
        <dbReference type="SAM" id="MobiDB-lite"/>
    </source>
</evidence>
<dbReference type="Proteomes" id="UP001321749">
    <property type="component" value="Unassembled WGS sequence"/>
</dbReference>
<feature type="region of interest" description="Disordered" evidence="1">
    <location>
        <begin position="1"/>
        <end position="64"/>
    </location>
</feature>
<evidence type="ECO:0000313" key="3">
    <source>
        <dbReference type="Proteomes" id="UP001321749"/>
    </source>
</evidence>
<sequence length="628" mass="69721">MAGATATHTDPLDLLDESMLNDFGPSNTGNQSHHSSHQQVPDLQMPSGYQSTHSGFRSDDTMSETDSIDSAELGMEASTGGYSPPAWRRLGNGDRSSGFWRKTENDHKLLYDLMNQHGHRSRDSTLEYESADEFDDEILQQAIRTRLPGSMSPETERSPAPEHYYNAQQHLQSIDEAIHIKQEDDGERVRMSDIKEFEPPKEIADNYIRFAVRAEVQHRTEPIDAAIRFINRTTSAATHSWLSKLSSLIVLILSFAAMRFLTRPAALQPVPDLVKVAGVARSLEPLIYYSETGAQQVGELQATGVAVWDLGESVRSSNMTSAPIIVQELDELSNSLKTLAIELTKFFANVDGDIDGILLTMDWARRELSNLNSLPGHPLSSIFDNTHSLLSAVGLLENSASGTPTRLGQAFTSLFGPSTPQRTKHTLQRTFHEFLSVLEEAVTSELSHSLSLFALFEAIDRQFLNLHRTVSREASIQDERHDSLLSSLWTRILGPKASEVAKYERNRQLLSTVREKTVLNKQVLVEHNNRLLALKASLENLRKKLVSPIVRSVNGSTISLEEQIRGLEDVGGYLESARKRQKGRLMEVIYGGLGGKGRYVQIGMGSMGGGMNGDSRQQEFVREGKVVG</sequence>
<protein>
    <submittedName>
        <fullName evidence="2">Uncharacterized protein</fullName>
    </submittedName>
</protein>
<reference evidence="2" key="2">
    <citation type="submission" date="2023-06" db="EMBL/GenBank/DDBJ databases">
        <authorList>
            <consortium name="Lawrence Berkeley National Laboratory"/>
            <person name="Mondo S.J."/>
            <person name="Hensen N."/>
            <person name="Bonometti L."/>
            <person name="Westerberg I."/>
            <person name="Brannstrom I.O."/>
            <person name="Guillou S."/>
            <person name="Cros-Aarteil S."/>
            <person name="Calhoun S."/>
            <person name="Haridas S."/>
            <person name="Kuo A."/>
            <person name="Pangilinan J."/>
            <person name="Riley R."/>
            <person name="Labutti K."/>
            <person name="Andreopoulos B."/>
            <person name="Lipzen A."/>
            <person name="Chen C."/>
            <person name="Yanf M."/>
            <person name="Daum C."/>
            <person name="Ng V."/>
            <person name="Clum A."/>
            <person name="Steindorff A."/>
            <person name="Ohm R."/>
            <person name="Martin F."/>
            <person name="Silar P."/>
            <person name="Natvig D."/>
            <person name="Lalanne C."/>
            <person name="Gautier V."/>
            <person name="Ament-Velasquez S.L."/>
            <person name="Kruys A."/>
            <person name="Hutchinson M.I."/>
            <person name="Powell A.J."/>
            <person name="Barry K."/>
            <person name="Miller A.N."/>
            <person name="Grigoriev I.V."/>
            <person name="Debuchy R."/>
            <person name="Gladieux P."/>
            <person name="Thoren M.H."/>
            <person name="Johannesson H."/>
        </authorList>
    </citation>
    <scope>NUCLEOTIDE SEQUENCE</scope>
    <source>
        <strain evidence="2">PSN324</strain>
    </source>
</reference>
<gene>
    <name evidence="2" type="ORF">QBC42DRAFT_326434</name>
</gene>
<accession>A0AAV9HPR3</accession>
<evidence type="ECO:0000313" key="2">
    <source>
        <dbReference type="EMBL" id="KAK4462732.1"/>
    </source>
</evidence>
<proteinExistence type="predicted"/>
<name>A0AAV9HPR3_9PEZI</name>
<comment type="caution">
    <text evidence="2">The sequence shown here is derived from an EMBL/GenBank/DDBJ whole genome shotgun (WGS) entry which is preliminary data.</text>
</comment>
<dbReference type="AlphaFoldDB" id="A0AAV9HPR3"/>
<reference evidence="2" key="1">
    <citation type="journal article" date="2023" name="Mol. Phylogenet. Evol.">
        <title>Genome-scale phylogeny and comparative genomics of the fungal order Sordariales.</title>
        <authorList>
            <person name="Hensen N."/>
            <person name="Bonometti L."/>
            <person name="Westerberg I."/>
            <person name="Brannstrom I.O."/>
            <person name="Guillou S."/>
            <person name="Cros-Aarteil S."/>
            <person name="Calhoun S."/>
            <person name="Haridas S."/>
            <person name="Kuo A."/>
            <person name="Mondo S."/>
            <person name="Pangilinan J."/>
            <person name="Riley R."/>
            <person name="LaButti K."/>
            <person name="Andreopoulos B."/>
            <person name="Lipzen A."/>
            <person name="Chen C."/>
            <person name="Yan M."/>
            <person name="Daum C."/>
            <person name="Ng V."/>
            <person name="Clum A."/>
            <person name="Steindorff A."/>
            <person name="Ohm R.A."/>
            <person name="Martin F."/>
            <person name="Silar P."/>
            <person name="Natvig D.O."/>
            <person name="Lalanne C."/>
            <person name="Gautier V."/>
            <person name="Ament-Velasquez S.L."/>
            <person name="Kruys A."/>
            <person name="Hutchinson M.I."/>
            <person name="Powell A.J."/>
            <person name="Barry K."/>
            <person name="Miller A.N."/>
            <person name="Grigoriev I.V."/>
            <person name="Debuchy R."/>
            <person name="Gladieux P."/>
            <person name="Hiltunen Thoren M."/>
            <person name="Johannesson H."/>
        </authorList>
    </citation>
    <scope>NUCLEOTIDE SEQUENCE</scope>
    <source>
        <strain evidence="2">PSN324</strain>
    </source>
</reference>
<dbReference type="EMBL" id="MU864968">
    <property type="protein sequence ID" value="KAK4462732.1"/>
    <property type="molecule type" value="Genomic_DNA"/>
</dbReference>
<organism evidence="2 3">
    <name type="scientific">Cladorrhinum samala</name>
    <dbReference type="NCBI Taxonomy" id="585594"/>
    <lineage>
        <taxon>Eukaryota</taxon>
        <taxon>Fungi</taxon>
        <taxon>Dikarya</taxon>
        <taxon>Ascomycota</taxon>
        <taxon>Pezizomycotina</taxon>
        <taxon>Sordariomycetes</taxon>
        <taxon>Sordariomycetidae</taxon>
        <taxon>Sordariales</taxon>
        <taxon>Podosporaceae</taxon>
        <taxon>Cladorrhinum</taxon>
    </lineage>
</organism>
<feature type="compositionally biased region" description="Polar residues" evidence="1">
    <location>
        <begin position="24"/>
        <end position="55"/>
    </location>
</feature>